<feature type="domain" description="Gram-positive cocci surface proteins LPxTG" evidence="8">
    <location>
        <begin position="528"/>
        <end position="566"/>
    </location>
</feature>
<dbReference type="Pfam" id="PF17802">
    <property type="entry name" value="SpaA"/>
    <property type="match status" value="1"/>
</dbReference>
<evidence type="ECO:0000256" key="2">
    <source>
        <dbReference type="ARBA" id="ARBA00022525"/>
    </source>
</evidence>
<dbReference type="NCBIfam" id="TIGR01167">
    <property type="entry name" value="LPXTG_anchor"/>
    <property type="match status" value="1"/>
</dbReference>
<feature type="domain" description="SpaA-like prealbumin fold" evidence="9">
    <location>
        <begin position="385"/>
        <end position="483"/>
    </location>
</feature>
<gene>
    <name evidence="10" type="ORF">IE37_00978</name>
</gene>
<feature type="compositionally biased region" description="Acidic residues" evidence="5">
    <location>
        <begin position="359"/>
        <end position="368"/>
    </location>
</feature>
<dbReference type="EMBL" id="QGDI01000003">
    <property type="protein sequence ID" value="PWJ14046.1"/>
    <property type="molecule type" value="Genomic_DNA"/>
</dbReference>
<accession>A0A315Y183</accession>
<evidence type="ECO:0000256" key="7">
    <source>
        <dbReference type="SAM" id="SignalP"/>
    </source>
</evidence>
<evidence type="ECO:0000256" key="3">
    <source>
        <dbReference type="ARBA" id="ARBA00022729"/>
    </source>
</evidence>
<keyword evidence="6" id="KW-1133">Transmembrane helix</keyword>
<evidence type="ECO:0000313" key="11">
    <source>
        <dbReference type="Proteomes" id="UP000245720"/>
    </source>
</evidence>
<reference evidence="10 11" key="1">
    <citation type="submission" date="2018-05" db="EMBL/GenBank/DDBJ databases">
        <title>The Hungate 1000. A catalogue of reference genomes from the rumen microbiome.</title>
        <authorList>
            <person name="Kelly W."/>
        </authorList>
    </citation>
    <scope>NUCLEOTIDE SEQUENCE [LARGE SCALE GENOMIC DNA]</scope>
    <source>
        <strain evidence="10 11">SAb67</strain>
    </source>
</reference>
<comment type="caution">
    <text evidence="10">The sequence shown here is derived from an EMBL/GenBank/DDBJ whole genome shotgun (WGS) entry which is preliminary data.</text>
</comment>
<keyword evidence="3 7" id="KW-0732">Signal</keyword>
<dbReference type="Gene3D" id="2.60.40.740">
    <property type="match status" value="1"/>
</dbReference>
<dbReference type="Pfam" id="PF00746">
    <property type="entry name" value="Gram_pos_anchor"/>
    <property type="match status" value="1"/>
</dbReference>
<evidence type="ECO:0000256" key="1">
    <source>
        <dbReference type="ARBA" id="ARBA00022512"/>
    </source>
</evidence>
<feature type="chain" id="PRO_5039618319" evidence="7">
    <location>
        <begin position="23"/>
        <end position="569"/>
    </location>
</feature>
<keyword evidence="6" id="KW-0472">Membrane</keyword>
<evidence type="ECO:0000259" key="9">
    <source>
        <dbReference type="Pfam" id="PF17802"/>
    </source>
</evidence>
<evidence type="ECO:0000256" key="4">
    <source>
        <dbReference type="ARBA" id="ARBA00023088"/>
    </source>
</evidence>
<keyword evidence="1" id="KW-0134">Cell wall</keyword>
<organism evidence="10 11">
    <name type="scientific">Ruminococcus flavefaciens</name>
    <dbReference type="NCBI Taxonomy" id="1265"/>
    <lineage>
        <taxon>Bacteria</taxon>
        <taxon>Bacillati</taxon>
        <taxon>Bacillota</taxon>
        <taxon>Clostridia</taxon>
        <taxon>Eubacteriales</taxon>
        <taxon>Oscillospiraceae</taxon>
        <taxon>Ruminococcus</taxon>
    </lineage>
</organism>
<feature type="signal peptide" evidence="7">
    <location>
        <begin position="1"/>
        <end position="22"/>
    </location>
</feature>
<evidence type="ECO:0000313" key="10">
    <source>
        <dbReference type="EMBL" id="PWJ14046.1"/>
    </source>
</evidence>
<dbReference type="InterPro" id="IPR026466">
    <property type="entry name" value="Fim_isopep_form_D2_dom"/>
</dbReference>
<dbReference type="RefSeq" id="WP_109725828.1">
    <property type="nucleotide sequence ID" value="NZ_QGDI01000003.1"/>
</dbReference>
<feature type="transmembrane region" description="Helical" evidence="6">
    <location>
        <begin position="541"/>
        <end position="560"/>
    </location>
</feature>
<keyword evidence="2" id="KW-0964">Secreted</keyword>
<dbReference type="InterPro" id="IPR013783">
    <property type="entry name" value="Ig-like_fold"/>
</dbReference>
<protein>
    <submittedName>
        <fullName evidence="10">LPXTG-motif cell wall-anchored protein/fimbrial isopeptide formation D2 family protein</fullName>
    </submittedName>
</protein>
<dbReference type="Gene3D" id="2.60.40.10">
    <property type="entry name" value="Immunoglobulins"/>
    <property type="match status" value="1"/>
</dbReference>
<dbReference type="OrthoDB" id="2199792at2"/>
<dbReference type="Proteomes" id="UP000245720">
    <property type="component" value="Unassembled WGS sequence"/>
</dbReference>
<dbReference type="InterPro" id="IPR019931">
    <property type="entry name" value="LPXTG_anchor"/>
</dbReference>
<keyword evidence="4" id="KW-0572">Peptidoglycan-anchor</keyword>
<sequence>MKKSSMKKMTAAVSAIALTAMAAAPLFNSFAATTPVITINGNDNVTVDAKSFAAYKIASVTKDNDSGAYTYTFLDAWKPLFAEKTYIPLTDEEFDAKVSEWIDTNYVTGATAAKKAEFAKMLAKFADEKNILPTQEVTGSGDTAVFTAEGDETKDEDNIESGYYLVVDNSDGDSDAISAFILDTYVDEALTIDLKADKPSIEKKIWEDANNNTEIDNGELKDANTAGYGEEVNYLITADIPDMTEYQHYKFIIEDRASAGLTYSGGLIVKVKGVDVTDDFEAPATGTKGPSLSLDFDDLKALLASGDITGNADYDAADNTITVQYKVIVNEDAVVGEEGNPNDVELTYSNNPNKSGDGSSEDENDDGYNETSKTPKDRVETYLTQFKLHKQDSSGNKLTGAQFSLKGNGQTSEYVFKTVTDTAGSEHLVIDSATAKNETNYKVEVDENGDIIFYGLKAGTYTIKEEKAPDKYNKISDDIVLTIGCTVPDEVIIDTDEKCQWSYTLGDEYTGVTSEDAGIYTINIVNRKGSVLPSTGGAGTAAFAVCGISMMTCAAVLFVINRRKSEERD</sequence>
<evidence type="ECO:0000259" key="8">
    <source>
        <dbReference type="Pfam" id="PF00746"/>
    </source>
</evidence>
<dbReference type="InterPro" id="IPR041033">
    <property type="entry name" value="SpaA_PFL_dom_1"/>
</dbReference>
<keyword evidence="6" id="KW-0812">Transmembrane</keyword>
<name>A0A315Y183_RUMFL</name>
<proteinExistence type="predicted"/>
<feature type="region of interest" description="Disordered" evidence="5">
    <location>
        <begin position="337"/>
        <end position="376"/>
    </location>
</feature>
<dbReference type="AlphaFoldDB" id="A0A315Y183"/>
<dbReference type="NCBIfam" id="TIGR04226">
    <property type="entry name" value="RrgB_K2N_iso_D2"/>
    <property type="match status" value="1"/>
</dbReference>
<evidence type="ECO:0000256" key="5">
    <source>
        <dbReference type="SAM" id="MobiDB-lite"/>
    </source>
</evidence>
<evidence type="ECO:0000256" key="6">
    <source>
        <dbReference type="SAM" id="Phobius"/>
    </source>
</evidence>